<keyword evidence="3" id="KW-1185">Reference proteome</keyword>
<dbReference type="PANTHER" id="PTHR42990:SF1">
    <property type="entry name" value="AAA+ ATPASE DOMAIN-CONTAINING PROTEIN"/>
    <property type="match status" value="1"/>
</dbReference>
<dbReference type="InterPro" id="IPR027417">
    <property type="entry name" value="P-loop_NTPase"/>
</dbReference>
<name>A0A317ETT4_9SPHI</name>
<protein>
    <submittedName>
        <fullName evidence="2">AAA family ATPase</fullName>
    </submittedName>
</protein>
<accession>A0A317ETT4</accession>
<dbReference type="AlphaFoldDB" id="A0A317ETT4"/>
<dbReference type="Pfam" id="PF13173">
    <property type="entry name" value="AAA_14"/>
    <property type="match status" value="1"/>
</dbReference>
<gene>
    <name evidence="2" type="ORF">DF947_21070</name>
</gene>
<proteinExistence type="predicted"/>
<comment type="caution">
    <text evidence="2">The sequence shown here is derived from an EMBL/GenBank/DDBJ whole genome shotgun (WGS) entry which is preliminary data.</text>
</comment>
<sequence>MENLKVKSNLIVQQQATDIIRPLAKTIDWDDRLISILGARGTGKTTLMLQRIKSIYGLSNEAMYITMDDIYFTNNLLSDFAKEFRQNGGKTLFIDEIHKYPDWAKEIKNIYDFYKDINIVFTGSSIIDISRQNTDLSRRAVQYELTGLSYREFLSFTGIANVEPILFKDLLNHHVEIANTLISNFKPLQHFNDFLRYGYYPFFIENTNTYHLRLEKVVRLIIEEDLQFVAGFNPHHSRKIYQLLYILSTNVPFKPNISSLSEKTGISRNMIIEYLYYLNKAKLINSPSAAGKSISTLQKPDKIFLENTNLSFALSPNNVDKGSLREAFFMNQVKNAQHEVCLPLKGDFFIDDKFTFEIGGKGKSAKQVMDLENSFIAYDDMEAGIGNKIPLWMFGLLY</sequence>
<evidence type="ECO:0000259" key="1">
    <source>
        <dbReference type="Pfam" id="PF13173"/>
    </source>
</evidence>
<evidence type="ECO:0000313" key="2">
    <source>
        <dbReference type="EMBL" id="PWS29832.1"/>
    </source>
</evidence>
<dbReference type="InterPro" id="IPR041682">
    <property type="entry name" value="AAA_14"/>
</dbReference>
<feature type="domain" description="AAA" evidence="1">
    <location>
        <begin position="31"/>
        <end position="154"/>
    </location>
</feature>
<dbReference type="EMBL" id="QGNY01000010">
    <property type="protein sequence ID" value="PWS29832.1"/>
    <property type="molecule type" value="Genomic_DNA"/>
</dbReference>
<dbReference type="OrthoDB" id="9768467at2"/>
<reference evidence="3" key="1">
    <citation type="submission" date="2018-05" db="EMBL/GenBank/DDBJ databases">
        <title>Pedobacter paludis sp. nov., isolated from wetland soil.</title>
        <authorList>
            <person name="Zhang Y."/>
        </authorList>
    </citation>
    <scope>NUCLEOTIDE SEQUENCE [LARGE SCALE GENOMIC DNA]</scope>
    <source>
        <strain evidence="3">R-8</strain>
    </source>
</reference>
<evidence type="ECO:0000313" key="3">
    <source>
        <dbReference type="Proteomes" id="UP000245391"/>
    </source>
</evidence>
<dbReference type="RefSeq" id="WP_109932731.1">
    <property type="nucleotide sequence ID" value="NZ_QGNY01000010.1"/>
</dbReference>
<dbReference type="PANTHER" id="PTHR42990">
    <property type="entry name" value="ATPASE"/>
    <property type="match status" value="1"/>
</dbReference>
<organism evidence="2 3">
    <name type="scientific">Pedobacter paludis</name>
    <dbReference type="NCBI Taxonomy" id="2203212"/>
    <lineage>
        <taxon>Bacteria</taxon>
        <taxon>Pseudomonadati</taxon>
        <taxon>Bacteroidota</taxon>
        <taxon>Sphingobacteriia</taxon>
        <taxon>Sphingobacteriales</taxon>
        <taxon>Sphingobacteriaceae</taxon>
        <taxon>Pedobacter</taxon>
    </lineage>
</organism>
<dbReference type="Proteomes" id="UP000245391">
    <property type="component" value="Unassembled WGS sequence"/>
</dbReference>
<dbReference type="SUPFAM" id="SSF52540">
    <property type="entry name" value="P-loop containing nucleoside triphosphate hydrolases"/>
    <property type="match status" value="1"/>
</dbReference>
<dbReference type="Gene3D" id="3.40.50.300">
    <property type="entry name" value="P-loop containing nucleotide triphosphate hydrolases"/>
    <property type="match status" value="1"/>
</dbReference>